<feature type="chain" id="PRO_5037336686" evidence="7">
    <location>
        <begin position="43"/>
        <end position="262"/>
    </location>
</feature>
<evidence type="ECO:0000313" key="9">
    <source>
        <dbReference type="EMBL" id="MBS8259842.1"/>
    </source>
</evidence>
<dbReference type="PANTHER" id="PTHR11961">
    <property type="entry name" value="CYTOCHROME C"/>
    <property type="match status" value="1"/>
</dbReference>
<dbReference type="RefSeq" id="WP_213215411.1">
    <property type="nucleotide sequence ID" value="NZ_QTKU01000001.1"/>
</dbReference>
<keyword evidence="4" id="KW-0249">Electron transport</keyword>
<dbReference type="Gene3D" id="1.10.760.10">
    <property type="entry name" value="Cytochrome c-like domain"/>
    <property type="match status" value="2"/>
</dbReference>
<evidence type="ECO:0000256" key="6">
    <source>
        <dbReference type="PROSITE-ProRule" id="PRU00433"/>
    </source>
</evidence>
<organism evidence="9 10">
    <name type="scientific">Roseibium polysiphoniae</name>
    <dbReference type="NCBI Taxonomy" id="2571221"/>
    <lineage>
        <taxon>Bacteria</taxon>
        <taxon>Pseudomonadati</taxon>
        <taxon>Pseudomonadota</taxon>
        <taxon>Alphaproteobacteria</taxon>
        <taxon>Hyphomicrobiales</taxon>
        <taxon>Stappiaceae</taxon>
        <taxon>Roseibium</taxon>
    </lineage>
</organism>
<evidence type="ECO:0000259" key="8">
    <source>
        <dbReference type="PROSITE" id="PS51007"/>
    </source>
</evidence>
<dbReference type="GO" id="GO:0009055">
    <property type="term" value="F:electron transfer activity"/>
    <property type="evidence" value="ECO:0007669"/>
    <property type="project" value="InterPro"/>
</dbReference>
<dbReference type="InterPro" id="IPR009056">
    <property type="entry name" value="Cyt_c-like_dom"/>
</dbReference>
<evidence type="ECO:0000256" key="1">
    <source>
        <dbReference type="ARBA" id="ARBA00022448"/>
    </source>
</evidence>
<dbReference type="GO" id="GO:0020037">
    <property type="term" value="F:heme binding"/>
    <property type="evidence" value="ECO:0007669"/>
    <property type="project" value="InterPro"/>
</dbReference>
<gene>
    <name evidence="9" type="ORF">DYI23_06390</name>
</gene>
<evidence type="ECO:0000256" key="3">
    <source>
        <dbReference type="ARBA" id="ARBA00022723"/>
    </source>
</evidence>
<proteinExistence type="predicted"/>
<evidence type="ECO:0000313" key="10">
    <source>
        <dbReference type="Proteomes" id="UP000705379"/>
    </source>
</evidence>
<comment type="caution">
    <text evidence="9">The sequence shown here is derived from an EMBL/GenBank/DDBJ whole genome shotgun (WGS) entry which is preliminary data.</text>
</comment>
<name>A0A944CCC9_9HYPH</name>
<dbReference type="PRINTS" id="PR00604">
    <property type="entry name" value="CYTCHRMECIAB"/>
</dbReference>
<evidence type="ECO:0000256" key="7">
    <source>
        <dbReference type="SAM" id="SignalP"/>
    </source>
</evidence>
<keyword evidence="7" id="KW-0732">Signal</keyword>
<evidence type="ECO:0000256" key="4">
    <source>
        <dbReference type="ARBA" id="ARBA00022982"/>
    </source>
</evidence>
<sequence length="262" mass="28732">MAGTGTQTKNRRTVGPHRLNRRVPAWHRPISAFLLSFLCALAALTTPSLSEQPADAERGQKLYRACKACHEIGVDARNGVGPHLDGLFGRTAGSIENFKYSSAMRIRGDAGLDWTQETLDAYLEKPRAFVGGTRMSYRGMKKQQDRDDLIAYLRKASDRDPAAHPEIPKPAHPEIGAEAMALTGDPDYGEYLSSECVTCHQLSGRADGIPSIIGWPKAAFIRALFDYKTNVRSHQVMQNMTANLGNEEIAALAAYFGSIDPQ</sequence>
<dbReference type="SUPFAM" id="SSF46626">
    <property type="entry name" value="Cytochrome c"/>
    <property type="match status" value="2"/>
</dbReference>
<reference evidence="9" key="2">
    <citation type="journal article" date="2021" name="Microorganisms">
        <title>Bacterial Dimethylsulfoniopropionate Biosynthesis in the East China Sea.</title>
        <authorList>
            <person name="Liu J."/>
            <person name="Zhang Y."/>
            <person name="Liu J."/>
            <person name="Zhong H."/>
            <person name="Williams B.T."/>
            <person name="Zheng Y."/>
            <person name="Curson A.R.J."/>
            <person name="Sun C."/>
            <person name="Sun H."/>
            <person name="Song D."/>
            <person name="Wagner Mackenzie B."/>
            <person name="Bermejo Martinez A."/>
            <person name="Todd J.D."/>
            <person name="Zhang X.H."/>
        </authorList>
    </citation>
    <scope>NUCLEOTIDE SEQUENCE</scope>
    <source>
        <strain evidence="9">AESS21</strain>
    </source>
</reference>
<dbReference type="AlphaFoldDB" id="A0A944CCC9"/>
<dbReference type="Pfam" id="PF00034">
    <property type="entry name" value="Cytochrom_C"/>
    <property type="match status" value="1"/>
</dbReference>
<reference evidence="9" key="1">
    <citation type="submission" date="2018-08" db="EMBL/GenBank/DDBJ databases">
        <authorList>
            <person name="Jin W."/>
            <person name="Wang H."/>
            <person name="Yang Y."/>
            <person name="Li M."/>
            <person name="Liu J."/>
        </authorList>
    </citation>
    <scope>NUCLEOTIDE SEQUENCE</scope>
    <source>
        <strain evidence="9">AESS21</strain>
    </source>
</reference>
<keyword evidence="5 6" id="KW-0408">Iron</keyword>
<dbReference type="GO" id="GO:0046872">
    <property type="term" value="F:metal ion binding"/>
    <property type="evidence" value="ECO:0007669"/>
    <property type="project" value="UniProtKB-KW"/>
</dbReference>
<dbReference type="InterPro" id="IPR036909">
    <property type="entry name" value="Cyt_c-like_dom_sf"/>
</dbReference>
<feature type="domain" description="Cytochrome c" evidence="8">
    <location>
        <begin position="54"/>
        <end position="157"/>
    </location>
</feature>
<dbReference type="InterPro" id="IPR002327">
    <property type="entry name" value="Cyt_c_1A/1B"/>
</dbReference>
<keyword evidence="3 6" id="KW-0479">Metal-binding</keyword>
<dbReference type="Pfam" id="PF13442">
    <property type="entry name" value="Cytochrome_CBB3"/>
    <property type="match status" value="1"/>
</dbReference>
<evidence type="ECO:0000256" key="2">
    <source>
        <dbReference type="ARBA" id="ARBA00022617"/>
    </source>
</evidence>
<keyword evidence="2 6" id="KW-0349">Heme</keyword>
<keyword evidence="1" id="KW-0813">Transport</keyword>
<dbReference type="Proteomes" id="UP000705379">
    <property type="component" value="Unassembled WGS sequence"/>
</dbReference>
<feature type="domain" description="Cytochrome c" evidence="8">
    <location>
        <begin position="184"/>
        <end position="260"/>
    </location>
</feature>
<dbReference type="EMBL" id="QTKU01000001">
    <property type="protein sequence ID" value="MBS8259842.1"/>
    <property type="molecule type" value="Genomic_DNA"/>
</dbReference>
<dbReference type="PROSITE" id="PS51007">
    <property type="entry name" value="CYTC"/>
    <property type="match status" value="2"/>
</dbReference>
<accession>A0A944CCC9</accession>
<feature type="signal peptide" evidence="7">
    <location>
        <begin position="1"/>
        <end position="42"/>
    </location>
</feature>
<evidence type="ECO:0000256" key="5">
    <source>
        <dbReference type="ARBA" id="ARBA00023004"/>
    </source>
</evidence>
<protein>
    <submittedName>
        <fullName evidence="9">Cytochrome C</fullName>
    </submittedName>
</protein>